<reference evidence="1" key="3">
    <citation type="submission" date="2012-09" db="EMBL/GenBank/DDBJ databases">
        <authorList>
            <person name="Grote J."/>
            <person name="Thrash C."/>
            <person name="Huggett M.J."/>
            <person name="Landry Z."/>
            <person name="Carini P."/>
            <person name="Giovannoni S.J."/>
            <person name="Rappe M.S."/>
            <person name="Brinkac L."/>
            <person name="Kim M."/>
            <person name="Beeson K."/>
            <person name="Ferriera S."/>
            <person name="Sutton G."/>
            <person name="Friedman R."/>
            <person name="Venter J.C."/>
        </authorList>
    </citation>
    <scope>NUCLEOTIDE SEQUENCE</scope>
    <source>
        <strain evidence="1">HIMB114</strain>
    </source>
</reference>
<reference evidence="1" key="1">
    <citation type="submission" date="2009-10" db="EMBL/GenBank/DDBJ databases">
        <authorList>
            <person name="Rappe M."/>
            <person name="Ferriera S."/>
            <person name="Johnson J."/>
            <person name="Kravitz S."/>
            <person name="Beeson K."/>
            <person name="Sutton G."/>
            <person name="Rogers Y.-H."/>
            <person name="Friedman R."/>
            <person name="Frazier M."/>
            <person name="Venter J.C."/>
        </authorList>
    </citation>
    <scope>NUCLEOTIDE SEQUENCE</scope>
    <source>
        <strain evidence="1">HIMB114</strain>
    </source>
</reference>
<gene>
    <name evidence="1" type="ORF">HIMB114_00013280</name>
</gene>
<accession>D0RMU8</accession>
<comment type="caution">
    <text evidence="1">The sequence shown here is derived from an EMBL/GenBank/DDBJ whole genome shotgun (WGS) entry which is preliminary data.</text>
</comment>
<proteinExistence type="evidence at protein level"/>
<keyword evidence="2" id="KW-0002">3D-structure</keyword>
<protein>
    <submittedName>
        <fullName evidence="1">Ion transport protein</fullName>
    </submittedName>
</protein>
<dbReference type="PDB" id="4DXW">
    <property type="method" value="X-ray"/>
    <property type="resolution" value="3.05 A"/>
    <property type="chains" value="A/B/C/D=1-228"/>
</dbReference>
<dbReference type="EMBL" id="ADAC02000001">
    <property type="protein sequence ID" value="EMH80928.1"/>
    <property type="molecule type" value="Genomic_DNA"/>
</dbReference>
<sequence length="228" mass="26325">MTPFFSSLKDNRIFQFTVVSIIILNAVLIGATTYELDPLFLETIHLLDYGITIFFVIEILIRFIGEKQKADFFKSGWNIFDTVIVAISLIPIPNNSSFLVLRLLRIFRVLRLISVIPELKQIIEAILESVRRVFFVSLLLFIILYIYATMGAILFGNDDPSRWGDLGISLITLFQVLTLSSWETVMLPMQEIYWWSWVYFFSFIIICGITILNLVIAILVDVVIQKKL</sequence>
<organism evidence="1">
    <name type="scientific">alpha proteobacterium HIMB114</name>
    <dbReference type="NCBI Taxonomy" id="684719"/>
    <lineage>
        <taxon>Bacteria</taxon>
        <taxon>Pseudomonadati</taxon>
        <taxon>Pseudomonadota</taxon>
        <taxon>Alphaproteobacteria</taxon>
        <taxon>Candidatus Pelagibacterales</taxon>
        <taxon>Candidatus Pelagibacteraceae</taxon>
    </lineage>
</organism>
<reference evidence="2" key="2">
    <citation type="journal article" date="2012" name="Nature">
        <title>Crystal structure of an orthologue of the NaChBac voltage-gated sodium channel.</title>
        <authorList>
            <person name="Zhang X."/>
            <person name="Ren W."/>
            <person name="DeCaen P."/>
            <person name="Yan C."/>
            <person name="Tao X."/>
            <person name="Tang L."/>
            <person name="Wang J."/>
            <person name="Hasegawa K."/>
            <person name="Kumasaka T."/>
            <person name="He J."/>
            <person name="Wang J."/>
            <person name="Clapham D.E."/>
            <person name="Yan N."/>
        </authorList>
    </citation>
    <scope>X-RAY CRYSTALLOGRAPHY (3.05 ANGSTROMS) OF 1-228</scope>
</reference>
<name>A0ACD6B9R7_9PROT</name>
<evidence type="ECO:0007829" key="2">
    <source>
        <dbReference type="PDB" id="4DXW"/>
    </source>
</evidence>
<evidence type="ECO:0000313" key="1">
    <source>
        <dbReference type="EMBL" id="EMH80928.1"/>
    </source>
</evidence>
<accession>A0ACD6B9R7</accession>